<dbReference type="OrthoDB" id="191315at2759"/>
<dbReference type="Gene3D" id="3.20.20.70">
    <property type="entry name" value="Aldolase class I"/>
    <property type="match status" value="1"/>
</dbReference>
<dbReference type="SUPFAM" id="SSF51569">
    <property type="entry name" value="Aldolase"/>
    <property type="match status" value="1"/>
</dbReference>
<dbReference type="InterPro" id="IPR013785">
    <property type="entry name" value="Aldolase_TIM"/>
</dbReference>
<evidence type="ECO:0000256" key="1">
    <source>
        <dbReference type="PIRSR" id="PIRSR001365-1"/>
    </source>
</evidence>
<evidence type="ECO:0000256" key="3">
    <source>
        <dbReference type="SAM" id="Phobius"/>
    </source>
</evidence>
<dbReference type="Proteomes" id="UP000076874">
    <property type="component" value="Unassembled WGS sequence"/>
</dbReference>
<dbReference type="Pfam" id="PF00701">
    <property type="entry name" value="DHDPS"/>
    <property type="match status" value="1"/>
</dbReference>
<feature type="active site" description="Proton donor/acceptor" evidence="1">
    <location>
        <position position="145"/>
    </location>
</feature>
<evidence type="ECO:0000313" key="4">
    <source>
        <dbReference type="EMBL" id="OAA59899.1"/>
    </source>
</evidence>
<reference evidence="4 5" key="1">
    <citation type="journal article" date="2016" name="Genome Biol. Evol.">
        <title>Divergent and convergent evolution of fungal pathogenicity.</title>
        <authorList>
            <person name="Shang Y."/>
            <person name="Xiao G."/>
            <person name="Zheng P."/>
            <person name="Cen K."/>
            <person name="Zhan S."/>
            <person name="Wang C."/>
        </authorList>
    </citation>
    <scope>NUCLEOTIDE SEQUENCE [LARGE SCALE GENOMIC DNA]</scope>
    <source>
        <strain evidence="4 5">RCEF 264</strain>
    </source>
</reference>
<dbReference type="InterPro" id="IPR002220">
    <property type="entry name" value="DapA-like"/>
</dbReference>
<comment type="caution">
    <text evidence="4">The sequence shown here is derived from an EMBL/GenBank/DDBJ whole genome shotgun (WGS) entry which is preliminary data.</text>
</comment>
<dbReference type="PANTHER" id="PTHR12128:SF47">
    <property type="entry name" value="DIHYDRODIPICOLINATE SYNTHASE-RELATED"/>
    <property type="match status" value="1"/>
</dbReference>
<gene>
    <name evidence="4" type="ORF">SPI_06097</name>
</gene>
<keyword evidence="3" id="KW-1133">Transmembrane helix</keyword>
<evidence type="ECO:0000313" key="5">
    <source>
        <dbReference type="Proteomes" id="UP000076874"/>
    </source>
</evidence>
<keyword evidence="3" id="KW-0472">Membrane</keyword>
<keyword evidence="3" id="KW-0812">Transmembrane</keyword>
<dbReference type="PANTHER" id="PTHR12128">
    <property type="entry name" value="DIHYDRODIPICOLINATE SYNTHASE"/>
    <property type="match status" value="1"/>
</dbReference>
<dbReference type="AlphaFoldDB" id="A0A167ST01"/>
<protein>
    <submittedName>
        <fullName evidence="4">Dihydrodipicolinate synthetase family protein</fullName>
    </submittedName>
</protein>
<sequence length="338" mass="35399">MAAKSFSVPPSGVWAPAVTLFDPATDKLLLDDQARYYAYLASTGLAGLVILGTNAETFLLTRTERRQLLETARKAVGPTFPIMAGVSGHSTAQVLEFIEDAHAAGANYALVLPPAYFGAKASPPAMVNRFYDDVAAATQLPLVLYNFPAVCNGVDLDSDAIAHLARRHPGVVVGTKLTCGSVAKVTRLAAELPRDRFAVFAGQADFLLGALAVGGAGCIAAFANVFPKTTVRIYDQWVRGNAGSAAGVSDTRTAEVREADRAAALELHRTAALAERPCKNGIATTKYAAAVFTAGPPAGIADAETKLQPRRPYLAPTDAEKARCRELMAAAAAIEAAL</sequence>
<accession>A0A167ST01</accession>
<evidence type="ECO:0000256" key="2">
    <source>
        <dbReference type="PIRSR" id="PIRSR001365-2"/>
    </source>
</evidence>
<dbReference type="EMBL" id="AZHD01000010">
    <property type="protein sequence ID" value="OAA59899.1"/>
    <property type="molecule type" value="Genomic_DNA"/>
</dbReference>
<feature type="active site" description="Schiff-base intermediate with substrate" evidence="1">
    <location>
        <position position="176"/>
    </location>
</feature>
<organism evidence="4 5">
    <name type="scientific">Niveomyces insectorum RCEF 264</name>
    <dbReference type="NCBI Taxonomy" id="1081102"/>
    <lineage>
        <taxon>Eukaryota</taxon>
        <taxon>Fungi</taxon>
        <taxon>Dikarya</taxon>
        <taxon>Ascomycota</taxon>
        <taxon>Pezizomycotina</taxon>
        <taxon>Sordariomycetes</taxon>
        <taxon>Hypocreomycetidae</taxon>
        <taxon>Hypocreales</taxon>
        <taxon>Cordycipitaceae</taxon>
        <taxon>Niveomyces</taxon>
    </lineage>
</organism>
<dbReference type="GO" id="GO:0008840">
    <property type="term" value="F:4-hydroxy-tetrahydrodipicolinate synthase activity"/>
    <property type="evidence" value="ECO:0007669"/>
    <property type="project" value="TreeGrafter"/>
</dbReference>
<keyword evidence="5" id="KW-1185">Reference proteome</keyword>
<feature type="transmembrane region" description="Helical" evidence="3">
    <location>
        <begin position="206"/>
        <end position="226"/>
    </location>
</feature>
<proteinExistence type="predicted"/>
<dbReference type="CDD" id="cd00408">
    <property type="entry name" value="DHDPS-like"/>
    <property type="match status" value="1"/>
</dbReference>
<name>A0A167ST01_9HYPO</name>
<dbReference type="SMART" id="SM01130">
    <property type="entry name" value="DHDPS"/>
    <property type="match status" value="1"/>
</dbReference>
<dbReference type="PRINTS" id="PR00146">
    <property type="entry name" value="DHPICSNTHASE"/>
</dbReference>
<dbReference type="STRING" id="1081102.A0A167ST01"/>
<feature type="binding site" evidence="2">
    <location>
        <position position="219"/>
    </location>
    <ligand>
        <name>pyruvate</name>
        <dbReference type="ChEBI" id="CHEBI:15361"/>
    </ligand>
</feature>